<comment type="similarity">
    <text evidence="1">Belongs to the metallo-beta-lactamase superfamily. RNA-metabolizing metallo-beta-lactamase-like family. CPSF2/YSH1 subfamily.</text>
</comment>
<keyword evidence="1" id="KW-0694">RNA-binding</keyword>
<protein>
    <recommendedName>
        <fullName evidence="1">Cleavage and polyadenylation specificity factor subunit 2</fullName>
    </recommendedName>
    <alternativeName>
        <fullName evidence="1">Cleavage and polyadenylation specificity factor 100 kDa subunit</fullName>
    </alternativeName>
</protein>
<evidence type="ECO:0000313" key="4">
    <source>
        <dbReference type="Proteomes" id="UP000827721"/>
    </source>
</evidence>
<evidence type="ECO:0000259" key="2">
    <source>
        <dbReference type="Pfam" id="PF10996"/>
    </source>
</evidence>
<reference evidence="3 4" key="1">
    <citation type="submission" date="2021-02" db="EMBL/GenBank/DDBJ databases">
        <title>Plant Genome Project.</title>
        <authorList>
            <person name="Zhang R.-G."/>
        </authorList>
    </citation>
    <scope>NUCLEOTIDE SEQUENCE [LARGE SCALE GENOMIC DNA]</scope>
    <source>
        <tissue evidence="3">Leaves</tissue>
    </source>
</reference>
<proteinExistence type="inferred from homology"/>
<dbReference type="InterPro" id="IPR022712">
    <property type="entry name" value="Beta_Casp"/>
</dbReference>
<organism evidence="3 4">
    <name type="scientific">Xanthoceras sorbifolium</name>
    <dbReference type="NCBI Taxonomy" id="99658"/>
    <lineage>
        <taxon>Eukaryota</taxon>
        <taxon>Viridiplantae</taxon>
        <taxon>Streptophyta</taxon>
        <taxon>Embryophyta</taxon>
        <taxon>Tracheophyta</taxon>
        <taxon>Spermatophyta</taxon>
        <taxon>Magnoliopsida</taxon>
        <taxon>eudicotyledons</taxon>
        <taxon>Gunneridae</taxon>
        <taxon>Pentapetalae</taxon>
        <taxon>rosids</taxon>
        <taxon>malvids</taxon>
        <taxon>Sapindales</taxon>
        <taxon>Sapindaceae</taxon>
        <taxon>Xanthoceroideae</taxon>
        <taxon>Xanthoceras</taxon>
    </lineage>
</organism>
<dbReference type="Pfam" id="PF10996">
    <property type="entry name" value="Beta-Casp"/>
    <property type="match status" value="1"/>
</dbReference>
<dbReference type="InterPro" id="IPR027075">
    <property type="entry name" value="CPSF2"/>
</dbReference>
<keyword evidence="1" id="KW-0507">mRNA processing</keyword>
<keyword evidence="1" id="KW-0539">Nucleus</keyword>
<feature type="domain" description="Beta-Casp" evidence="2">
    <location>
        <begin position="13"/>
        <end position="68"/>
    </location>
</feature>
<dbReference type="Gene3D" id="3.40.50.10890">
    <property type="match status" value="1"/>
</dbReference>
<name>A0ABQ8GXH2_9ROSI</name>
<evidence type="ECO:0000256" key="1">
    <source>
        <dbReference type="RuleBase" id="RU365006"/>
    </source>
</evidence>
<dbReference type="InterPro" id="IPR036866">
    <property type="entry name" value="RibonucZ/Hydroxyglut_hydro"/>
</dbReference>
<dbReference type="PANTHER" id="PTHR45922">
    <property type="entry name" value="CLEAVAGE AND POLYADENYLATION SPECIFICITY FACTOR SUBUNIT 2"/>
    <property type="match status" value="1"/>
</dbReference>
<evidence type="ECO:0000313" key="3">
    <source>
        <dbReference type="EMBL" id="KAH7511245.1"/>
    </source>
</evidence>
<keyword evidence="4" id="KW-1185">Reference proteome</keyword>
<dbReference type="Proteomes" id="UP000827721">
    <property type="component" value="Unassembled WGS sequence"/>
</dbReference>
<comment type="subcellular location">
    <subcellularLocation>
        <location evidence="1">Nucleus</location>
    </subcellularLocation>
</comment>
<gene>
    <name evidence="3" type="ORF">JRO89_XSUnG0216400</name>
</gene>
<comment type="caution">
    <text evidence="3">The sequence shown here is derived from an EMBL/GenBank/DDBJ whole genome shotgun (WGS) entry which is preliminary data.</text>
</comment>
<dbReference type="PANTHER" id="PTHR45922:SF1">
    <property type="entry name" value="CLEAVAGE AND POLYADENYLATION SPECIFICITY FACTOR SUBUNIT 2"/>
    <property type="match status" value="1"/>
</dbReference>
<accession>A0ABQ8GXH2</accession>
<dbReference type="SUPFAM" id="SSF56281">
    <property type="entry name" value="Metallo-hydrolase/oxidoreductase"/>
    <property type="match status" value="1"/>
</dbReference>
<dbReference type="EMBL" id="JAFEMO010000623">
    <property type="protein sequence ID" value="KAH7511245.1"/>
    <property type="molecule type" value="Genomic_DNA"/>
</dbReference>
<sequence>MFIRSHVALLINKSKLDNAPDGLEVILASMASLEAGFSHDIFVELASDFKNLILFTERGQFGTLARMLQADPSLKALKVTMSRRVPLVGEELIDYEEEQNRLKKEEALKAAVDLCIRYGTLKQMVAKD</sequence>